<dbReference type="InterPro" id="IPR000073">
    <property type="entry name" value="AB_hydrolase_1"/>
</dbReference>
<feature type="region of interest" description="Disordered" evidence="1">
    <location>
        <begin position="16"/>
        <end position="36"/>
    </location>
</feature>
<dbReference type="EMBL" id="DSVQ01000012">
    <property type="protein sequence ID" value="HGT38817.1"/>
    <property type="molecule type" value="Genomic_DNA"/>
</dbReference>
<dbReference type="InterPro" id="IPR029058">
    <property type="entry name" value="AB_hydrolase_fold"/>
</dbReference>
<accession>A0A7C4LMJ1</accession>
<evidence type="ECO:0000256" key="1">
    <source>
        <dbReference type="SAM" id="MobiDB-lite"/>
    </source>
</evidence>
<name>A0A7C4LMJ1_9PLAN</name>
<reference evidence="3" key="1">
    <citation type="journal article" date="2020" name="mSystems">
        <title>Genome- and Community-Level Interaction Insights into Carbon Utilization and Element Cycling Functions of Hydrothermarchaeota in Hydrothermal Sediment.</title>
        <authorList>
            <person name="Zhou Z."/>
            <person name="Liu Y."/>
            <person name="Xu W."/>
            <person name="Pan J."/>
            <person name="Luo Z.H."/>
            <person name="Li M."/>
        </authorList>
    </citation>
    <scope>NUCLEOTIDE SEQUENCE [LARGE SCALE GENOMIC DNA]</scope>
    <source>
        <strain evidence="3">SpSt-508</strain>
    </source>
</reference>
<sequence length="324" mass="35935">MPNPFAARQIMMKPRYASRDTRRSVRSAGMGGTPRREGVLTVTFAAGTRYRTHRWEQRRVYPASGTACQPAARTGCRGPAETDVFTIAMVESSVDLPLLLLPGVGTDARLFTLQRMEFPQLVVPEWIPPRRGESLDHYAGRLAEAIHPQRPCVVGGVSFGGMVALELTRHLPAAGCAVIASVRSASELPLTLRCLGPLAYLLPERTDWLVASCGQLLKHTVGRWLPPRGRMLCDHLSRVRSHLVPWAWRAALQWRPRGDWPCPVYHLHGDADPIFPARRTTPTRIVPGGGHLLPVTHPFVVNEFLRDCLQACRAELEGKVSSCR</sequence>
<protein>
    <submittedName>
        <fullName evidence="3">Alpha/beta hydrolase</fullName>
    </submittedName>
</protein>
<gene>
    <name evidence="3" type="ORF">ENS64_06075</name>
</gene>
<organism evidence="3">
    <name type="scientific">Schlesneria paludicola</name>
    <dbReference type="NCBI Taxonomy" id="360056"/>
    <lineage>
        <taxon>Bacteria</taxon>
        <taxon>Pseudomonadati</taxon>
        <taxon>Planctomycetota</taxon>
        <taxon>Planctomycetia</taxon>
        <taxon>Planctomycetales</taxon>
        <taxon>Planctomycetaceae</taxon>
        <taxon>Schlesneria</taxon>
    </lineage>
</organism>
<evidence type="ECO:0000259" key="2">
    <source>
        <dbReference type="Pfam" id="PF12697"/>
    </source>
</evidence>
<dbReference type="Pfam" id="PF12697">
    <property type="entry name" value="Abhydrolase_6"/>
    <property type="match status" value="1"/>
</dbReference>
<evidence type="ECO:0000313" key="3">
    <source>
        <dbReference type="EMBL" id="HGT38817.1"/>
    </source>
</evidence>
<proteinExistence type="predicted"/>
<dbReference type="AlphaFoldDB" id="A0A7C4LMJ1"/>
<dbReference type="GO" id="GO:0016787">
    <property type="term" value="F:hydrolase activity"/>
    <property type="evidence" value="ECO:0007669"/>
    <property type="project" value="UniProtKB-KW"/>
</dbReference>
<dbReference type="Gene3D" id="3.40.50.1820">
    <property type="entry name" value="alpha/beta hydrolase"/>
    <property type="match status" value="1"/>
</dbReference>
<comment type="caution">
    <text evidence="3">The sequence shown here is derived from an EMBL/GenBank/DDBJ whole genome shotgun (WGS) entry which is preliminary data.</text>
</comment>
<dbReference type="SUPFAM" id="SSF53474">
    <property type="entry name" value="alpha/beta-Hydrolases"/>
    <property type="match status" value="1"/>
</dbReference>
<feature type="domain" description="AB hydrolase-1" evidence="2">
    <location>
        <begin position="98"/>
        <end position="302"/>
    </location>
</feature>
<keyword evidence="3" id="KW-0378">Hydrolase</keyword>